<dbReference type="AlphaFoldDB" id="A0A4Y9XS27"/>
<dbReference type="EMBL" id="SEKV01000867">
    <property type="protein sequence ID" value="TFY53124.1"/>
    <property type="molecule type" value="Genomic_DNA"/>
</dbReference>
<protein>
    <submittedName>
        <fullName evidence="8">Uncharacterized protein</fullName>
    </submittedName>
</protein>
<keyword evidence="5" id="KW-0472">Membrane</keyword>
<evidence type="ECO:0000256" key="6">
    <source>
        <dbReference type="RuleBase" id="RU363053"/>
    </source>
</evidence>
<sequence length="284" mass="30847">MCARPSSHRPSPVAVAPVSSSSRPPAMASFLKAFNASLVRRPMLTQCASSAVMFGIGDVLAQQAFEKKGTDHDFLRTARTAFYGGALFGPLLTKWLDVLNRLKVQSRVREVVYKVWLDQTVFTPGVVGFFFTSMTLLEGKSFSDAQERLSKVIRPPRQTRPPRAQRVSHSPPHSVRVRPPRARTPCPLLASARNAHAPPAQAYVPTLVRNWGVFVPTQVLNFAFVPPQYRFFTIGTVALFWNAYLSAVNASNARGAEAAHAGLLEKAEAGLGAPPADAALAVKA</sequence>
<gene>
    <name evidence="8" type="ORF">EVJ58_g9623</name>
</gene>
<feature type="region of interest" description="Disordered" evidence="7">
    <location>
        <begin position="154"/>
        <end position="181"/>
    </location>
</feature>
<evidence type="ECO:0000256" key="7">
    <source>
        <dbReference type="SAM" id="MobiDB-lite"/>
    </source>
</evidence>
<dbReference type="GO" id="GO:0016020">
    <property type="term" value="C:membrane"/>
    <property type="evidence" value="ECO:0007669"/>
    <property type="project" value="UniProtKB-SubCell"/>
</dbReference>
<accession>A0A4Y9XS27</accession>
<dbReference type="GO" id="GO:0005739">
    <property type="term" value="C:mitochondrion"/>
    <property type="evidence" value="ECO:0007669"/>
    <property type="project" value="TreeGrafter"/>
</dbReference>
<evidence type="ECO:0000313" key="8">
    <source>
        <dbReference type="EMBL" id="TFY53124.1"/>
    </source>
</evidence>
<feature type="region of interest" description="Disordered" evidence="7">
    <location>
        <begin position="1"/>
        <end position="23"/>
    </location>
</feature>
<organism evidence="8 9">
    <name type="scientific">Rhodofomes roseus</name>
    <dbReference type="NCBI Taxonomy" id="34475"/>
    <lineage>
        <taxon>Eukaryota</taxon>
        <taxon>Fungi</taxon>
        <taxon>Dikarya</taxon>
        <taxon>Basidiomycota</taxon>
        <taxon>Agaricomycotina</taxon>
        <taxon>Agaricomycetes</taxon>
        <taxon>Polyporales</taxon>
        <taxon>Rhodofomes</taxon>
    </lineage>
</organism>
<evidence type="ECO:0000256" key="4">
    <source>
        <dbReference type="ARBA" id="ARBA00022989"/>
    </source>
</evidence>
<comment type="similarity">
    <text evidence="2 6">Belongs to the peroxisomal membrane protein PXMP2/4 family.</text>
</comment>
<evidence type="ECO:0000256" key="3">
    <source>
        <dbReference type="ARBA" id="ARBA00022692"/>
    </source>
</evidence>
<dbReference type="Pfam" id="PF04117">
    <property type="entry name" value="Mpv17_PMP22"/>
    <property type="match status" value="1"/>
</dbReference>
<dbReference type="PANTHER" id="PTHR11266">
    <property type="entry name" value="PEROXISOMAL MEMBRANE PROTEIN 2, PXMP2 MPV17"/>
    <property type="match status" value="1"/>
</dbReference>
<name>A0A4Y9XS27_9APHY</name>
<evidence type="ECO:0000313" key="9">
    <source>
        <dbReference type="Proteomes" id="UP000298390"/>
    </source>
</evidence>
<evidence type="ECO:0000256" key="1">
    <source>
        <dbReference type="ARBA" id="ARBA00004141"/>
    </source>
</evidence>
<evidence type="ECO:0000256" key="5">
    <source>
        <dbReference type="ARBA" id="ARBA00023136"/>
    </source>
</evidence>
<reference evidence="8 9" key="1">
    <citation type="submission" date="2019-01" db="EMBL/GenBank/DDBJ databases">
        <title>Genome sequencing of the rare red list fungi Fomitopsis rosea.</title>
        <authorList>
            <person name="Buettner E."/>
            <person name="Kellner H."/>
        </authorList>
    </citation>
    <scope>NUCLEOTIDE SEQUENCE [LARGE SCALE GENOMIC DNA]</scope>
    <source>
        <strain evidence="8 9">DSM 105464</strain>
    </source>
</reference>
<dbReference type="PANTHER" id="PTHR11266:SF17">
    <property type="entry name" value="PROTEIN MPV17"/>
    <property type="match status" value="1"/>
</dbReference>
<proteinExistence type="inferred from homology"/>
<dbReference type="InterPro" id="IPR007248">
    <property type="entry name" value="Mpv17_PMP22"/>
</dbReference>
<dbReference type="STRING" id="34475.A0A4Y9XS27"/>
<comment type="caution">
    <text evidence="8">The sequence shown here is derived from an EMBL/GenBank/DDBJ whole genome shotgun (WGS) entry which is preliminary data.</text>
</comment>
<evidence type="ECO:0000256" key="2">
    <source>
        <dbReference type="ARBA" id="ARBA00006824"/>
    </source>
</evidence>
<keyword evidence="4" id="KW-1133">Transmembrane helix</keyword>
<dbReference type="Proteomes" id="UP000298390">
    <property type="component" value="Unassembled WGS sequence"/>
</dbReference>
<feature type="compositionally biased region" description="Low complexity" evidence="7">
    <location>
        <begin position="161"/>
        <end position="174"/>
    </location>
</feature>
<keyword evidence="3" id="KW-0812">Transmembrane</keyword>
<comment type="subcellular location">
    <subcellularLocation>
        <location evidence="1">Membrane</location>
        <topology evidence="1">Multi-pass membrane protein</topology>
    </subcellularLocation>
</comment>